<proteinExistence type="predicted"/>
<dbReference type="EMBL" id="BGPR01138216">
    <property type="protein sequence ID" value="GBN61647.1"/>
    <property type="molecule type" value="Genomic_DNA"/>
</dbReference>
<feature type="non-terminal residue" evidence="1">
    <location>
        <position position="1"/>
    </location>
</feature>
<evidence type="ECO:0000313" key="1">
    <source>
        <dbReference type="EMBL" id="GBN61647.1"/>
    </source>
</evidence>
<reference evidence="1 2" key="1">
    <citation type="journal article" date="2019" name="Sci. Rep.">
        <title>Orb-weaving spider Araneus ventricosus genome elucidates the spidroin gene catalogue.</title>
        <authorList>
            <person name="Kono N."/>
            <person name="Nakamura H."/>
            <person name="Ohtoshi R."/>
            <person name="Moran D.A.P."/>
            <person name="Shinohara A."/>
            <person name="Yoshida Y."/>
            <person name="Fujiwara M."/>
            <person name="Mori M."/>
            <person name="Tomita M."/>
            <person name="Arakawa K."/>
        </authorList>
    </citation>
    <scope>NUCLEOTIDE SEQUENCE [LARGE SCALE GENOMIC DNA]</scope>
</reference>
<dbReference type="AlphaFoldDB" id="A0A4Y2QFS6"/>
<comment type="caution">
    <text evidence="1">The sequence shown here is derived from an EMBL/GenBank/DDBJ whole genome shotgun (WGS) entry which is preliminary data.</text>
</comment>
<keyword evidence="2" id="KW-1185">Reference proteome</keyword>
<organism evidence="1 2">
    <name type="scientific">Araneus ventricosus</name>
    <name type="common">Orbweaver spider</name>
    <name type="synonym">Epeira ventricosa</name>
    <dbReference type="NCBI Taxonomy" id="182803"/>
    <lineage>
        <taxon>Eukaryota</taxon>
        <taxon>Metazoa</taxon>
        <taxon>Ecdysozoa</taxon>
        <taxon>Arthropoda</taxon>
        <taxon>Chelicerata</taxon>
        <taxon>Arachnida</taxon>
        <taxon>Araneae</taxon>
        <taxon>Araneomorphae</taxon>
        <taxon>Entelegynae</taxon>
        <taxon>Araneoidea</taxon>
        <taxon>Araneidae</taxon>
        <taxon>Araneus</taxon>
    </lineage>
</organism>
<name>A0A4Y2QFS6_ARAVE</name>
<evidence type="ECO:0000313" key="2">
    <source>
        <dbReference type="Proteomes" id="UP000499080"/>
    </source>
</evidence>
<protein>
    <submittedName>
        <fullName evidence="1">Uncharacterized protein</fullName>
    </submittedName>
</protein>
<sequence>LSVCSKTRGNCNRECAVRSPSKSLLAILDGATARDV</sequence>
<accession>A0A4Y2QFS6</accession>
<dbReference type="Proteomes" id="UP000499080">
    <property type="component" value="Unassembled WGS sequence"/>
</dbReference>
<gene>
    <name evidence="1" type="ORF">AVEN_254207_1</name>
</gene>